<dbReference type="AlphaFoldDB" id="B8LKU8"/>
<sequence>MASRSKAMLKNLLPKIKGEGVSAEAIAAWRKALPKNKCVMGRAKRGLYGGRHIQFGNNISEDGGNKTRRTWKPNVQEKRLFSLILDRYIRIKVTTHTLRCIDKAGCIDDYLLQMPVRKLENELALFWKVKIQQQYEKLSKMEVGFFPPEEEKKLEEAFERVKIARKASRAENREKNRLNANTEMNNGAEGGIQDAMLDRREGTESNVADDGQRLGDFQSQPT</sequence>
<evidence type="ECO:0000256" key="1">
    <source>
        <dbReference type="ARBA" id="ARBA00008760"/>
    </source>
</evidence>
<evidence type="ECO:0000313" key="6">
    <source>
        <dbReference type="EMBL" id="ABR16278.1"/>
    </source>
</evidence>
<dbReference type="SUPFAM" id="SSF143800">
    <property type="entry name" value="L28p-like"/>
    <property type="match status" value="1"/>
</dbReference>
<keyword evidence="3" id="KW-0687">Ribonucleoprotein</keyword>
<dbReference type="InterPro" id="IPR034704">
    <property type="entry name" value="Ribosomal_bL28/bL31-like_sf"/>
</dbReference>
<evidence type="ECO:0000256" key="2">
    <source>
        <dbReference type="ARBA" id="ARBA00022980"/>
    </source>
</evidence>
<accession>B8LKU8</accession>
<dbReference type="Pfam" id="PF00830">
    <property type="entry name" value="Ribosomal_L28"/>
    <property type="match status" value="1"/>
</dbReference>
<name>B8LKU8_PICSI</name>
<evidence type="ECO:0000256" key="4">
    <source>
        <dbReference type="ARBA" id="ARBA00035269"/>
    </source>
</evidence>
<keyword evidence="2" id="KW-0689">Ribosomal protein</keyword>
<dbReference type="PANTHER" id="PTHR13528">
    <property type="entry name" value="39S RIBOSOMAL PROTEIN L28, MITOCHONDRIAL"/>
    <property type="match status" value="1"/>
</dbReference>
<dbReference type="Gene3D" id="2.30.170.40">
    <property type="entry name" value="Ribosomal protein L28/L24"/>
    <property type="match status" value="1"/>
</dbReference>
<dbReference type="HAMAP" id="MF_00373">
    <property type="entry name" value="Ribosomal_bL28"/>
    <property type="match status" value="1"/>
</dbReference>
<evidence type="ECO:0000256" key="3">
    <source>
        <dbReference type="ARBA" id="ARBA00023274"/>
    </source>
</evidence>
<reference evidence="6" key="1">
    <citation type="submission" date="2007-06" db="EMBL/GenBank/DDBJ databases">
        <title>Full length cDNA sequences from Sitka Spruce (Picea sitchensis).</title>
        <authorList>
            <person name="Ralph S.G."/>
            <person name="Chun H.E."/>
            <person name="Liao N."/>
            <person name="Ali J."/>
            <person name="Reid K."/>
            <person name="Kolosova N."/>
            <person name="Cooper N."/>
            <person name="Cullis C."/>
            <person name="Jancsik S."/>
            <person name="Moore R."/>
            <person name="Mayo M."/>
            <person name="Wagner S."/>
            <person name="Holt R.A."/>
            <person name="Jones S.J.M."/>
            <person name="Marra M.A."/>
            <person name="Ritland C.E."/>
            <person name="Ritland K."/>
            <person name="Bohlmann J."/>
        </authorList>
    </citation>
    <scope>NUCLEOTIDE SEQUENCE</scope>
    <source>
        <tissue evidence="6">Green portion of the leader tissue</tissue>
    </source>
</reference>
<proteinExistence type="evidence at transcript level"/>
<feature type="region of interest" description="Disordered" evidence="5">
    <location>
        <begin position="169"/>
        <end position="222"/>
    </location>
</feature>
<dbReference type="GO" id="GO:0005762">
    <property type="term" value="C:mitochondrial large ribosomal subunit"/>
    <property type="evidence" value="ECO:0007669"/>
    <property type="project" value="TreeGrafter"/>
</dbReference>
<protein>
    <recommendedName>
        <fullName evidence="4">Large ribosomal subunit protein bL28m</fullName>
    </recommendedName>
</protein>
<dbReference type="InterPro" id="IPR026569">
    <property type="entry name" value="Ribosomal_bL28"/>
</dbReference>
<dbReference type="FunFam" id="2.30.170.40:FF:000003">
    <property type="entry name" value="54S ribosomal protein L24"/>
    <property type="match status" value="1"/>
</dbReference>
<dbReference type="PANTHER" id="PTHR13528:SF2">
    <property type="entry name" value="LARGE RIBOSOMAL SUBUNIT PROTEIN BL28M"/>
    <property type="match status" value="1"/>
</dbReference>
<organism evidence="6">
    <name type="scientific">Picea sitchensis</name>
    <name type="common">Sitka spruce</name>
    <name type="synonym">Pinus sitchensis</name>
    <dbReference type="NCBI Taxonomy" id="3332"/>
    <lineage>
        <taxon>Eukaryota</taxon>
        <taxon>Viridiplantae</taxon>
        <taxon>Streptophyta</taxon>
        <taxon>Embryophyta</taxon>
        <taxon>Tracheophyta</taxon>
        <taxon>Spermatophyta</taxon>
        <taxon>Pinopsida</taxon>
        <taxon>Pinidae</taxon>
        <taxon>Conifers I</taxon>
        <taxon>Pinales</taxon>
        <taxon>Pinaceae</taxon>
        <taxon>Picea</taxon>
    </lineage>
</organism>
<dbReference type="OMA" id="DKHICIK"/>
<dbReference type="EMBL" id="EF676372">
    <property type="protein sequence ID" value="ABR16278.1"/>
    <property type="molecule type" value="mRNA"/>
</dbReference>
<dbReference type="GO" id="GO:0003735">
    <property type="term" value="F:structural constituent of ribosome"/>
    <property type="evidence" value="ECO:0007669"/>
    <property type="project" value="InterPro"/>
</dbReference>
<dbReference type="InterPro" id="IPR037147">
    <property type="entry name" value="Ribosomal_bL28_sf"/>
</dbReference>
<evidence type="ECO:0000256" key="5">
    <source>
        <dbReference type="SAM" id="MobiDB-lite"/>
    </source>
</evidence>
<comment type="similarity">
    <text evidence="1">Belongs to the bacterial ribosomal protein bL28 family.</text>
</comment>